<organism evidence="2 3">
    <name type="scientific">Stylosanthes scabra</name>
    <dbReference type="NCBI Taxonomy" id="79078"/>
    <lineage>
        <taxon>Eukaryota</taxon>
        <taxon>Viridiplantae</taxon>
        <taxon>Streptophyta</taxon>
        <taxon>Embryophyta</taxon>
        <taxon>Tracheophyta</taxon>
        <taxon>Spermatophyta</taxon>
        <taxon>Magnoliopsida</taxon>
        <taxon>eudicotyledons</taxon>
        <taxon>Gunneridae</taxon>
        <taxon>Pentapetalae</taxon>
        <taxon>rosids</taxon>
        <taxon>fabids</taxon>
        <taxon>Fabales</taxon>
        <taxon>Fabaceae</taxon>
        <taxon>Papilionoideae</taxon>
        <taxon>50 kb inversion clade</taxon>
        <taxon>dalbergioids sensu lato</taxon>
        <taxon>Dalbergieae</taxon>
        <taxon>Pterocarpus clade</taxon>
        <taxon>Stylosanthes</taxon>
    </lineage>
</organism>
<sequence length="470" mass="53783">MVAILASYTVTPKEETPKGFLWLSDNDQLWRWSHTPLLYIYKPNHNNVDVHVLVETMRGSLGQILVHYYPLAGRLSWTKGCRLELDCNAKGAVLLEAESTKSAVELGDFSPNNESVKELIPTVDYSRPIEELPLFVAQVTRFHGSNVIAIGILWSHPLGDGSAAIHFINSWAKLTQGRTINANELPFLDRTVLKPPSHQPSRRFDHREFKPLPLVLGKTDNIEEQKKKTTFAQLKLTPIQVQKLRKNANKNAKSQRQYTRFEVIGAYIWRCASKARRELKENQPTAAKLNVNIRNRLNPPLPERYFGNALAPTVTPTCYVGDIISRPLSYTTQKIREAVERVSSNEYLRSQMDFIAKKERWDSIRTPYLERGEYRADVPFFGNPNIILGSWMSMPAYEADFGWGKPLHFGPGAVCPYDRAMISLRPQEEDSHGVDDVVVFLHFQEAYMQDFIKFFWEDIRESSCSTQAKL</sequence>
<accession>A0ABU6TZL6</accession>
<evidence type="ECO:0000313" key="3">
    <source>
        <dbReference type="Proteomes" id="UP001341840"/>
    </source>
</evidence>
<reference evidence="2 3" key="1">
    <citation type="journal article" date="2023" name="Plants (Basel)">
        <title>Bridging the Gap: Combining Genomics and Transcriptomics Approaches to Understand Stylosanthes scabra, an Orphan Legume from the Brazilian Caatinga.</title>
        <authorList>
            <person name="Ferreira-Neto J.R.C."/>
            <person name="da Silva M.D."/>
            <person name="Binneck E."/>
            <person name="de Melo N.F."/>
            <person name="da Silva R.H."/>
            <person name="de Melo A.L.T.M."/>
            <person name="Pandolfi V."/>
            <person name="Bustamante F.O."/>
            <person name="Brasileiro-Vidal A.C."/>
            <person name="Benko-Iseppon A.M."/>
        </authorList>
    </citation>
    <scope>NUCLEOTIDE SEQUENCE [LARGE SCALE GENOMIC DNA]</scope>
    <source>
        <tissue evidence="2">Leaves</tissue>
    </source>
</reference>
<dbReference type="InterPro" id="IPR050317">
    <property type="entry name" value="Plant_Fungal_Acyltransferase"/>
</dbReference>
<dbReference type="Gene3D" id="3.30.559.10">
    <property type="entry name" value="Chloramphenicol acetyltransferase-like domain"/>
    <property type="match status" value="2"/>
</dbReference>
<protein>
    <recommendedName>
        <fullName evidence="4">Spermidine hydroxycinnamoyl transferase</fullName>
    </recommendedName>
</protein>
<dbReference type="InterPro" id="IPR023213">
    <property type="entry name" value="CAT-like_dom_sf"/>
</dbReference>
<dbReference type="Proteomes" id="UP001341840">
    <property type="component" value="Unassembled WGS sequence"/>
</dbReference>
<comment type="caution">
    <text evidence="2">The sequence shown here is derived from an EMBL/GenBank/DDBJ whole genome shotgun (WGS) entry which is preliminary data.</text>
</comment>
<proteinExistence type="inferred from homology"/>
<gene>
    <name evidence="2" type="ORF">PIB30_098352</name>
</gene>
<evidence type="ECO:0008006" key="4">
    <source>
        <dbReference type="Google" id="ProtNLM"/>
    </source>
</evidence>
<name>A0ABU6TZL6_9FABA</name>
<comment type="similarity">
    <text evidence="1">Belongs to the plant acyltransferase family.</text>
</comment>
<evidence type="ECO:0000313" key="2">
    <source>
        <dbReference type="EMBL" id="MED6153103.1"/>
    </source>
</evidence>
<dbReference type="PANTHER" id="PTHR31642">
    <property type="entry name" value="TRICHOTHECENE 3-O-ACETYLTRANSFERASE"/>
    <property type="match status" value="1"/>
</dbReference>
<keyword evidence="3" id="KW-1185">Reference proteome</keyword>
<dbReference type="EMBL" id="JASCZI010093127">
    <property type="protein sequence ID" value="MED6153103.1"/>
    <property type="molecule type" value="Genomic_DNA"/>
</dbReference>
<dbReference type="PANTHER" id="PTHR31642:SF175">
    <property type="entry name" value="SPERMIDINE HYDROXYCINNAMOYL TRANSFERASE"/>
    <property type="match status" value="1"/>
</dbReference>
<evidence type="ECO:0000256" key="1">
    <source>
        <dbReference type="ARBA" id="ARBA00009861"/>
    </source>
</evidence>
<dbReference type="Pfam" id="PF02458">
    <property type="entry name" value="Transferase"/>
    <property type="match status" value="1"/>
</dbReference>